<evidence type="ECO:0000313" key="2">
    <source>
        <dbReference type="EMBL" id="MBB3138239.1"/>
    </source>
</evidence>
<evidence type="ECO:0000256" key="1">
    <source>
        <dbReference type="SAM" id="MobiDB-lite"/>
    </source>
</evidence>
<name>A0A4R0CG23_9HYPH</name>
<organism evidence="2 3">
    <name type="scientific">Rhizobium pisi</name>
    <dbReference type="NCBI Taxonomy" id="574561"/>
    <lineage>
        <taxon>Bacteria</taxon>
        <taxon>Pseudomonadati</taxon>
        <taxon>Pseudomonadota</taxon>
        <taxon>Alphaproteobacteria</taxon>
        <taxon>Hyphomicrobiales</taxon>
        <taxon>Rhizobiaceae</taxon>
        <taxon>Rhizobium/Agrobacterium group</taxon>
        <taxon>Rhizobium</taxon>
    </lineage>
</organism>
<dbReference type="EMBL" id="JACHXH010000030">
    <property type="protein sequence ID" value="MBB3138239.1"/>
    <property type="molecule type" value="Genomic_DNA"/>
</dbReference>
<proteinExistence type="predicted"/>
<comment type="caution">
    <text evidence="2">The sequence shown here is derived from an EMBL/GenBank/DDBJ whole genome shotgun (WGS) entry which is preliminary data.</text>
</comment>
<accession>A0A4R0CG23</accession>
<dbReference type="AlphaFoldDB" id="A0A4R0CG23"/>
<feature type="region of interest" description="Disordered" evidence="1">
    <location>
        <begin position="59"/>
        <end position="101"/>
    </location>
</feature>
<protein>
    <submittedName>
        <fullName evidence="2">Uncharacterized protein</fullName>
    </submittedName>
</protein>
<gene>
    <name evidence="2" type="ORF">FHS26_006017</name>
</gene>
<keyword evidence="3" id="KW-1185">Reference proteome</keyword>
<sequence length="101" mass="11113">MNHGVNEKQFIRVFLQVSPKTELGSEALPAGRRTLRIRQNALPCGAAGAAFRPTHISSTRSEYLGGNGNTLTSLRRRNGGRHYCPEKTQAPHRQGGLEGRF</sequence>
<dbReference type="RefSeq" id="WP_125849877.1">
    <property type="nucleotide sequence ID" value="NZ_JACHXH010000030.1"/>
</dbReference>
<evidence type="ECO:0000313" key="3">
    <source>
        <dbReference type="Proteomes" id="UP000518315"/>
    </source>
</evidence>
<dbReference type="Proteomes" id="UP000518315">
    <property type="component" value="Unassembled WGS sequence"/>
</dbReference>
<reference evidence="2 3" key="1">
    <citation type="submission" date="2020-08" db="EMBL/GenBank/DDBJ databases">
        <title>Genomic Encyclopedia of Type Strains, Phase III (KMG-III): the genomes of soil and plant-associated and newly described type strains.</title>
        <authorList>
            <person name="Whitman W."/>
        </authorList>
    </citation>
    <scope>NUCLEOTIDE SEQUENCE [LARGE SCALE GENOMIC DNA]</scope>
    <source>
        <strain evidence="2 3">CECT 4113</strain>
    </source>
</reference>